<dbReference type="OrthoDB" id="6777962at2759"/>
<feature type="compositionally biased region" description="Basic and acidic residues" evidence="1">
    <location>
        <begin position="268"/>
        <end position="295"/>
    </location>
</feature>
<feature type="region of interest" description="Disordered" evidence="1">
    <location>
        <begin position="266"/>
        <end position="304"/>
    </location>
</feature>
<feature type="region of interest" description="Disordered" evidence="1">
    <location>
        <begin position="117"/>
        <end position="145"/>
    </location>
</feature>
<proteinExistence type="predicted"/>
<reference evidence="2" key="1">
    <citation type="submission" date="2022-01" db="EMBL/GenBank/DDBJ databases">
        <authorList>
            <person name="King R."/>
        </authorList>
    </citation>
    <scope>NUCLEOTIDE SEQUENCE</scope>
</reference>
<evidence type="ECO:0000313" key="2">
    <source>
        <dbReference type="EMBL" id="CAG9767969.1"/>
    </source>
</evidence>
<organism evidence="2 3">
    <name type="scientific">Ceutorhynchus assimilis</name>
    <name type="common">cabbage seed weevil</name>
    <dbReference type="NCBI Taxonomy" id="467358"/>
    <lineage>
        <taxon>Eukaryota</taxon>
        <taxon>Metazoa</taxon>
        <taxon>Ecdysozoa</taxon>
        <taxon>Arthropoda</taxon>
        <taxon>Hexapoda</taxon>
        <taxon>Insecta</taxon>
        <taxon>Pterygota</taxon>
        <taxon>Neoptera</taxon>
        <taxon>Endopterygota</taxon>
        <taxon>Coleoptera</taxon>
        <taxon>Polyphaga</taxon>
        <taxon>Cucujiformia</taxon>
        <taxon>Curculionidae</taxon>
        <taxon>Ceutorhynchinae</taxon>
        <taxon>Ceutorhynchus</taxon>
    </lineage>
</organism>
<gene>
    <name evidence="2" type="ORF">CEUTPL_LOCUS8521</name>
</gene>
<name>A0A9N9MSY3_9CUCU</name>
<sequence>MSDSENEYKSNDKILKACIVRRGTLKELQERVDALIPICQEFDKIQDRIIECDKKVDLSEQEDERANFESRYFDLMARSKAILQEFYRAQNQKDAAAAAAANVATVAAAQMCENFPKSEEEATETGNTRPHLEKTTCEQGTQTGEFTLQGSDTYQKWEIVEKESWPEHTFQNTEVIIGNPLNTDLGTIKVVLTEKEDPNMERACMALYKSRFPGIENFTEEYEELEQTTKAKINGEMSTTTQKVIKINTGINGEDLWKMLSRLKKSRHASDGDKPHREYDTKTASKDRRNEEEHYTLTPGIKRPERQTYALIVEEKGRDMKDLMRDVKDKITQLEGKDKILGLRNTK</sequence>
<protein>
    <submittedName>
        <fullName evidence="2">Uncharacterized protein</fullName>
    </submittedName>
</protein>
<dbReference type="EMBL" id="OU892280">
    <property type="protein sequence ID" value="CAG9767969.1"/>
    <property type="molecule type" value="Genomic_DNA"/>
</dbReference>
<dbReference type="AlphaFoldDB" id="A0A9N9MSY3"/>
<accession>A0A9N9MSY3</accession>
<evidence type="ECO:0000313" key="3">
    <source>
        <dbReference type="Proteomes" id="UP001152799"/>
    </source>
</evidence>
<dbReference type="Proteomes" id="UP001152799">
    <property type="component" value="Chromosome 4"/>
</dbReference>
<evidence type="ECO:0000256" key="1">
    <source>
        <dbReference type="SAM" id="MobiDB-lite"/>
    </source>
</evidence>
<keyword evidence="3" id="KW-1185">Reference proteome</keyword>